<feature type="domain" description="Beta-defensin" evidence="7">
    <location>
        <begin position="17"/>
        <end position="45"/>
    </location>
</feature>
<reference evidence="8" key="1">
    <citation type="submission" date="2025-08" db="UniProtKB">
        <authorList>
            <consortium name="Ensembl"/>
        </authorList>
    </citation>
    <scope>IDENTIFICATION</scope>
</reference>
<dbReference type="GO" id="GO:0005576">
    <property type="term" value="C:extracellular region"/>
    <property type="evidence" value="ECO:0007669"/>
    <property type="project" value="UniProtKB-SubCell"/>
</dbReference>
<organism evidence="8 9">
    <name type="scientific">Sciurus vulgaris</name>
    <name type="common">Eurasian red squirrel</name>
    <dbReference type="NCBI Taxonomy" id="55149"/>
    <lineage>
        <taxon>Eukaryota</taxon>
        <taxon>Metazoa</taxon>
        <taxon>Chordata</taxon>
        <taxon>Craniata</taxon>
        <taxon>Vertebrata</taxon>
        <taxon>Euteleostomi</taxon>
        <taxon>Mammalia</taxon>
        <taxon>Eutheria</taxon>
        <taxon>Euarchontoglires</taxon>
        <taxon>Glires</taxon>
        <taxon>Rodentia</taxon>
        <taxon>Sciuromorpha</taxon>
        <taxon>Sciuridae</taxon>
        <taxon>Sciurinae</taxon>
        <taxon>Sciurini</taxon>
        <taxon>Sciurus</taxon>
    </lineage>
</organism>
<dbReference type="AlphaFoldDB" id="A0A8D2AHS7"/>
<evidence type="ECO:0000313" key="9">
    <source>
        <dbReference type="Proteomes" id="UP000694564"/>
    </source>
</evidence>
<dbReference type="Proteomes" id="UP000694564">
    <property type="component" value="Chromosome 2"/>
</dbReference>
<keyword evidence="3 6" id="KW-0964">Secreted</keyword>
<accession>A0A8D2AHS7</accession>
<comment type="similarity">
    <text evidence="2 6">Belongs to the beta-defensin family.</text>
</comment>
<comment type="function">
    <text evidence="6">Has antibacterial activity.</text>
</comment>
<keyword evidence="6" id="KW-0211">Defensin</keyword>
<keyword evidence="5" id="KW-1015">Disulfide bond</keyword>
<keyword evidence="9" id="KW-1185">Reference proteome</keyword>
<evidence type="ECO:0000256" key="4">
    <source>
        <dbReference type="ARBA" id="ARBA00022729"/>
    </source>
</evidence>
<evidence type="ECO:0000256" key="3">
    <source>
        <dbReference type="ARBA" id="ARBA00022525"/>
    </source>
</evidence>
<keyword evidence="4 6" id="KW-0732">Signal</keyword>
<sequence>LSCLLLFLLLLLHLFLECWKHGHCRLVCKDDEDHVLRCENRKRCCVPSHYVTIQPMTIHGILGWTTPTVPTTVQGSQVLNNDKA</sequence>
<dbReference type="Pfam" id="PF13841">
    <property type="entry name" value="Defensin_beta_2"/>
    <property type="match status" value="1"/>
</dbReference>
<reference evidence="8" key="2">
    <citation type="submission" date="2025-09" db="UniProtKB">
        <authorList>
            <consortium name="Ensembl"/>
        </authorList>
    </citation>
    <scope>IDENTIFICATION</scope>
</reference>
<evidence type="ECO:0000256" key="2">
    <source>
        <dbReference type="ARBA" id="ARBA00007371"/>
    </source>
</evidence>
<dbReference type="GeneTree" id="ENSGT00390000000279"/>
<dbReference type="GO" id="GO:0042742">
    <property type="term" value="P:defense response to bacterium"/>
    <property type="evidence" value="ECO:0007669"/>
    <property type="project" value="UniProtKB-UniRule"/>
</dbReference>
<dbReference type="Ensembl" id="ENSSVLT00005001696.1">
    <property type="protein sequence ID" value="ENSSVLP00005001535.1"/>
    <property type="gene ID" value="ENSSVLG00005001269.1"/>
</dbReference>
<evidence type="ECO:0000313" key="8">
    <source>
        <dbReference type="Ensembl" id="ENSSVLP00005001535.1"/>
    </source>
</evidence>
<name>A0A8D2AHS7_SCIVU</name>
<comment type="subcellular location">
    <subcellularLocation>
        <location evidence="1 6">Secreted</location>
    </subcellularLocation>
</comment>
<keyword evidence="6" id="KW-0929">Antimicrobial</keyword>
<protein>
    <recommendedName>
        <fullName evidence="6">Beta-defensin</fullName>
    </recommendedName>
</protein>
<evidence type="ECO:0000256" key="6">
    <source>
        <dbReference type="RuleBase" id="RU231113"/>
    </source>
</evidence>
<feature type="signal peptide" evidence="6">
    <location>
        <begin position="1"/>
        <end position="24"/>
    </location>
</feature>
<feature type="chain" id="PRO_5034822725" description="Beta-defensin" evidence="6">
    <location>
        <begin position="25"/>
        <end position="84"/>
    </location>
</feature>
<evidence type="ECO:0000256" key="1">
    <source>
        <dbReference type="ARBA" id="ARBA00004613"/>
    </source>
</evidence>
<evidence type="ECO:0000259" key="7">
    <source>
        <dbReference type="Pfam" id="PF13841"/>
    </source>
</evidence>
<keyword evidence="6" id="KW-0044">Antibiotic</keyword>
<dbReference type="OrthoDB" id="9624411at2759"/>
<dbReference type="GO" id="GO:0045087">
    <property type="term" value="P:innate immune response"/>
    <property type="evidence" value="ECO:0007669"/>
    <property type="project" value="InterPro"/>
</dbReference>
<proteinExistence type="inferred from homology"/>
<evidence type="ECO:0000256" key="5">
    <source>
        <dbReference type="ARBA" id="ARBA00023157"/>
    </source>
</evidence>
<dbReference type="InterPro" id="IPR025933">
    <property type="entry name" value="Beta_defensin_dom"/>
</dbReference>